<dbReference type="AlphaFoldDB" id="A0A835IS70"/>
<protein>
    <submittedName>
        <fullName evidence="1">Uncharacterized protein</fullName>
    </submittedName>
</protein>
<feature type="non-terminal residue" evidence="1">
    <location>
        <position position="129"/>
    </location>
</feature>
<sequence>HVPSLDHNMPHIPHGFEASQSMRFEVYLVNTGDTSYPTFTQLLQQGSSAPALEIGDASYPTFTQLLQRDSRFHGFKSRPPTGFKVCSTNDGDTASIQPSVLNNMPQPLIRNNMQSFPGTIGFEFNKVTS</sequence>
<reference evidence="1 2" key="1">
    <citation type="submission" date="2020-10" db="EMBL/GenBank/DDBJ databases">
        <title>The Coptis chinensis genome and diversification of protoberbering-type alkaloids.</title>
        <authorList>
            <person name="Wang B."/>
            <person name="Shu S."/>
            <person name="Song C."/>
            <person name="Liu Y."/>
        </authorList>
    </citation>
    <scope>NUCLEOTIDE SEQUENCE [LARGE SCALE GENOMIC DNA]</scope>
    <source>
        <strain evidence="1">HL-2020</strain>
        <tissue evidence="1">Leaf</tissue>
    </source>
</reference>
<proteinExistence type="predicted"/>
<dbReference type="EMBL" id="JADFTS010000002">
    <property type="protein sequence ID" value="KAF9621717.1"/>
    <property type="molecule type" value="Genomic_DNA"/>
</dbReference>
<name>A0A835IS70_9MAGN</name>
<comment type="caution">
    <text evidence="1">The sequence shown here is derived from an EMBL/GenBank/DDBJ whole genome shotgun (WGS) entry which is preliminary data.</text>
</comment>
<evidence type="ECO:0000313" key="2">
    <source>
        <dbReference type="Proteomes" id="UP000631114"/>
    </source>
</evidence>
<organism evidence="1 2">
    <name type="scientific">Coptis chinensis</name>
    <dbReference type="NCBI Taxonomy" id="261450"/>
    <lineage>
        <taxon>Eukaryota</taxon>
        <taxon>Viridiplantae</taxon>
        <taxon>Streptophyta</taxon>
        <taxon>Embryophyta</taxon>
        <taxon>Tracheophyta</taxon>
        <taxon>Spermatophyta</taxon>
        <taxon>Magnoliopsida</taxon>
        <taxon>Ranunculales</taxon>
        <taxon>Ranunculaceae</taxon>
        <taxon>Coptidoideae</taxon>
        <taxon>Coptis</taxon>
    </lineage>
</organism>
<evidence type="ECO:0000313" key="1">
    <source>
        <dbReference type="EMBL" id="KAF9621717.1"/>
    </source>
</evidence>
<gene>
    <name evidence="1" type="ORF">IFM89_027415</name>
</gene>
<accession>A0A835IS70</accession>
<keyword evidence="2" id="KW-1185">Reference proteome</keyword>
<dbReference type="Proteomes" id="UP000631114">
    <property type="component" value="Unassembled WGS sequence"/>
</dbReference>